<gene>
    <name evidence="2" type="ORF">Tco_0839445</name>
</gene>
<comment type="caution">
    <text evidence="2">The sequence shown here is derived from an EMBL/GenBank/DDBJ whole genome shotgun (WGS) entry which is preliminary data.</text>
</comment>
<accession>A0ABQ5AUR6</accession>
<reference evidence="2" key="2">
    <citation type="submission" date="2022-01" db="EMBL/GenBank/DDBJ databases">
        <authorList>
            <person name="Yamashiro T."/>
            <person name="Shiraishi A."/>
            <person name="Satake H."/>
            <person name="Nakayama K."/>
        </authorList>
    </citation>
    <scope>NUCLEOTIDE SEQUENCE</scope>
</reference>
<reference evidence="2" key="1">
    <citation type="journal article" date="2022" name="Int. J. Mol. Sci.">
        <title>Draft Genome of Tanacetum Coccineum: Genomic Comparison of Closely Related Tanacetum-Family Plants.</title>
        <authorList>
            <person name="Yamashiro T."/>
            <person name="Shiraishi A."/>
            <person name="Nakayama K."/>
            <person name="Satake H."/>
        </authorList>
    </citation>
    <scope>NUCLEOTIDE SEQUENCE</scope>
</reference>
<evidence type="ECO:0000313" key="2">
    <source>
        <dbReference type="EMBL" id="GJT04983.1"/>
    </source>
</evidence>
<feature type="region of interest" description="Disordered" evidence="1">
    <location>
        <begin position="125"/>
        <end position="144"/>
    </location>
</feature>
<evidence type="ECO:0000313" key="3">
    <source>
        <dbReference type="Proteomes" id="UP001151760"/>
    </source>
</evidence>
<protein>
    <submittedName>
        <fullName evidence="2">Uncharacterized protein</fullName>
    </submittedName>
</protein>
<dbReference type="EMBL" id="BQNB010012550">
    <property type="protein sequence ID" value="GJT04983.1"/>
    <property type="molecule type" value="Genomic_DNA"/>
</dbReference>
<proteinExistence type="predicted"/>
<organism evidence="2 3">
    <name type="scientific">Tanacetum coccineum</name>
    <dbReference type="NCBI Taxonomy" id="301880"/>
    <lineage>
        <taxon>Eukaryota</taxon>
        <taxon>Viridiplantae</taxon>
        <taxon>Streptophyta</taxon>
        <taxon>Embryophyta</taxon>
        <taxon>Tracheophyta</taxon>
        <taxon>Spermatophyta</taxon>
        <taxon>Magnoliopsida</taxon>
        <taxon>eudicotyledons</taxon>
        <taxon>Gunneridae</taxon>
        <taxon>Pentapetalae</taxon>
        <taxon>asterids</taxon>
        <taxon>campanulids</taxon>
        <taxon>Asterales</taxon>
        <taxon>Asteraceae</taxon>
        <taxon>Asteroideae</taxon>
        <taxon>Anthemideae</taxon>
        <taxon>Anthemidinae</taxon>
        <taxon>Tanacetum</taxon>
    </lineage>
</organism>
<name>A0ABQ5AUR6_9ASTR</name>
<sequence length="170" mass="18672">MEELSGGWSQVKGVEQCSHVQLIHPQFNLNFLFHSEARSWSNPSEKPTGGCQQLLEQHHILRVSLSKHTLLRVLLHLPTNHHPFYPSLIRSPRTRAAIAQMRAAAPSTYHLLLPLGTPPLLPTPLPAPSTSHRANIPEADTPPRKRLLLIAPKPGCEVGESSAAAAARQP</sequence>
<keyword evidence="3" id="KW-1185">Reference proteome</keyword>
<dbReference type="Proteomes" id="UP001151760">
    <property type="component" value="Unassembled WGS sequence"/>
</dbReference>
<evidence type="ECO:0000256" key="1">
    <source>
        <dbReference type="SAM" id="MobiDB-lite"/>
    </source>
</evidence>